<evidence type="ECO:0000313" key="2">
    <source>
        <dbReference type="Proteomes" id="UP001230051"/>
    </source>
</evidence>
<dbReference type="Gene3D" id="3.40.140.10">
    <property type="entry name" value="Cytidine Deaminase, domain 2"/>
    <property type="match status" value="1"/>
</dbReference>
<dbReference type="Proteomes" id="UP001230051">
    <property type="component" value="Unassembled WGS sequence"/>
</dbReference>
<protein>
    <recommendedName>
        <fullName evidence="3">CMP/dCMP-type deaminase domain-containing protein</fullName>
    </recommendedName>
</protein>
<dbReference type="SUPFAM" id="SSF53927">
    <property type="entry name" value="Cytidine deaminase-like"/>
    <property type="match status" value="1"/>
</dbReference>
<dbReference type="GO" id="GO:0003824">
    <property type="term" value="F:catalytic activity"/>
    <property type="evidence" value="ECO:0007669"/>
    <property type="project" value="InterPro"/>
</dbReference>
<evidence type="ECO:0000313" key="1">
    <source>
        <dbReference type="EMBL" id="KAK1168913.1"/>
    </source>
</evidence>
<evidence type="ECO:0008006" key="3">
    <source>
        <dbReference type="Google" id="ProtNLM"/>
    </source>
</evidence>
<organism evidence="1 2">
    <name type="scientific">Acipenser oxyrinchus oxyrinchus</name>
    <dbReference type="NCBI Taxonomy" id="40147"/>
    <lineage>
        <taxon>Eukaryota</taxon>
        <taxon>Metazoa</taxon>
        <taxon>Chordata</taxon>
        <taxon>Craniata</taxon>
        <taxon>Vertebrata</taxon>
        <taxon>Euteleostomi</taxon>
        <taxon>Actinopterygii</taxon>
        <taxon>Chondrostei</taxon>
        <taxon>Acipenseriformes</taxon>
        <taxon>Acipenseridae</taxon>
        <taxon>Acipenser</taxon>
    </lineage>
</organism>
<keyword evidence="2" id="KW-1185">Reference proteome</keyword>
<sequence length="83" mass="9228">MEYSTDCEEPAEIKDLKYCKSGIVICEPNKPKWIVTIDCSRKKLHAAQQALLNLPNAVKGCEVFLSKKPCSTCAKLLIQGKCL</sequence>
<comment type="caution">
    <text evidence="1">The sequence shown here is derived from an EMBL/GenBank/DDBJ whole genome shotgun (WGS) entry which is preliminary data.</text>
</comment>
<proteinExistence type="predicted"/>
<dbReference type="EMBL" id="JAGXEW010000008">
    <property type="protein sequence ID" value="KAK1168913.1"/>
    <property type="molecule type" value="Genomic_DNA"/>
</dbReference>
<name>A0AAD8DIP1_ACIOX</name>
<dbReference type="InterPro" id="IPR016193">
    <property type="entry name" value="Cytidine_deaminase-like"/>
</dbReference>
<reference evidence="1" key="1">
    <citation type="submission" date="2022-02" db="EMBL/GenBank/DDBJ databases">
        <title>Atlantic sturgeon de novo genome assembly.</title>
        <authorList>
            <person name="Stock M."/>
            <person name="Klopp C."/>
            <person name="Guiguen Y."/>
            <person name="Cabau C."/>
            <person name="Parinello H."/>
            <person name="Santidrian Yebra-Pimentel E."/>
            <person name="Kuhl H."/>
            <person name="Dirks R.P."/>
            <person name="Guessner J."/>
            <person name="Wuertz S."/>
            <person name="Du K."/>
            <person name="Schartl M."/>
        </authorList>
    </citation>
    <scope>NUCLEOTIDE SEQUENCE</scope>
    <source>
        <strain evidence="1">STURGEONOMICS-FGT-2020</strain>
        <tissue evidence="1">Whole blood</tissue>
    </source>
</reference>
<gene>
    <name evidence="1" type="ORF">AOXY_G9806</name>
</gene>
<dbReference type="AlphaFoldDB" id="A0AAD8DIP1"/>
<accession>A0AAD8DIP1</accession>